<dbReference type="GO" id="GO:0030286">
    <property type="term" value="C:dynein complex"/>
    <property type="evidence" value="ECO:0007669"/>
    <property type="project" value="InterPro"/>
</dbReference>
<dbReference type="GO" id="GO:0045505">
    <property type="term" value="F:dynein intermediate chain binding"/>
    <property type="evidence" value="ECO:0007669"/>
    <property type="project" value="InterPro"/>
</dbReference>
<evidence type="ECO:0000259" key="1">
    <source>
        <dbReference type="Pfam" id="PF12777"/>
    </source>
</evidence>
<evidence type="ECO:0000313" key="3">
    <source>
        <dbReference type="Proteomes" id="UP001177670"/>
    </source>
</evidence>
<dbReference type="AlphaFoldDB" id="A0AA40FTL8"/>
<accession>A0AA40FTL8</accession>
<proteinExistence type="predicted"/>
<dbReference type="PANTHER" id="PTHR22878">
    <property type="entry name" value="DYNEIN HEAVY CHAIN 6, AXONEMAL-LIKE-RELATED"/>
    <property type="match status" value="1"/>
</dbReference>
<keyword evidence="3" id="KW-1185">Reference proteome</keyword>
<protein>
    <recommendedName>
        <fullName evidence="1">Dynein heavy chain coiled coil stalk domain-containing protein</fullName>
    </recommendedName>
</protein>
<dbReference type="GO" id="GO:0007018">
    <property type="term" value="P:microtubule-based movement"/>
    <property type="evidence" value="ECO:0007669"/>
    <property type="project" value="InterPro"/>
</dbReference>
<comment type="caution">
    <text evidence="2">The sequence shown here is derived from an EMBL/GenBank/DDBJ whole genome shotgun (WGS) entry which is preliminary data.</text>
</comment>
<organism evidence="2 3">
    <name type="scientific">Melipona bicolor</name>
    <dbReference type="NCBI Taxonomy" id="60889"/>
    <lineage>
        <taxon>Eukaryota</taxon>
        <taxon>Metazoa</taxon>
        <taxon>Ecdysozoa</taxon>
        <taxon>Arthropoda</taxon>
        <taxon>Hexapoda</taxon>
        <taxon>Insecta</taxon>
        <taxon>Pterygota</taxon>
        <taxon>Neoptera</taxon>
        <taxon>Endopterygota</taxon>
        <taxon>Hymenoptera</taxon>
        <taxon>Apocrita</taxon>
        <taxon>Aculeata</taxon>
        <taxon>Apoidea</taxon>
        <taxon>Anthophila</taxon>
        <taxon>Apidae</taxon>
        <taxon>Melipona</taxon>
    </lineage>
</organism>
<dbReference type="Gene3D" id="1.20.920.20">
    <property type="match status" value="1"/>
</dbReference>
<feature type="domain" description="Dynein heavy chain coiled coil stalk" evidence="1">
    <location>
        <begin position="14"/>
        <end position="109"/>
    </location>
</feature>
<dbReference type="GO" id="GO:0051959">
    <property type="term" value="F:dynein light intermediate chain binding"/>
    <property type="evidence" value="ECO:0007669"/>
    <property type="project" value="InterPro"/>
</dbReference>
<dbReference type="Proteomes" id="UP001177670">
    <property type="component" value="Unassembled WGS sequence"/>
</dbReference>
<dbReference type="PANTHER" id="PTHR22878:SF68">
    <property type="entry name" value="DYNEIN HEAVY CHAIN 6, AXONEMAL-LIKE"/>
    <property type="match status" value="1"/>
</dbReference>
<name>A0AA40FTL8_9HYME</name>
<dbReference type="InterPro" id="IPR024743">
    <property type="entry name" value="Dynein_HC_stalk"/>
</dbReference>
<reference evidence="2" key="1">
    <citation type="submission" date="2021-10" db="EMBL/GenBank/DDBJ databases">
        <title>Melipona bicolor Genome sequencing and assembly.</title>
        <authorList>
            <person name="Araujo N.S."/>
            <person name="Arias M.C."/>
        </authorList>
    </citation>
    <scope>NUCLEOTIDE SEQUENCE</scope>
    <source>
        <strain evidence="2">USP_2M_L1-L4_2017</strain>
        <tissue evidence="2">Whole body</tissue>
    </source>
</reference>
<sequence length="135" mass="15133">MYVLSFLLAYHRDRYINGLDKLEYAAEQIGQMRVALSELRPQLEASAKETADTMKKIEMENISVENARIMVKKDEDMANVQAEIAKNLKTECEADLAEALPALNEALGIISTSYIIIASSVTMRCEEDVTPFVTK</sequence>
<gene>
    <name evidence="2" type="ORF">K0M31_006024</name>
</gene>
<dbReference type="EMBL" id="JAHYIQ010000017">
    <property type="protein sequence ID" value="KAK1124652.1"/>
    <property type="molecule type" value="Genomic_DNA"/>
</dbReference>
<dbReference type="Pfam" id="PF12777">
    <property type="entry name" value="MT"/>
    <property type="match status" value="1"/>
</dbReference>
<evidence type="ECO:0000313" key="2">
    <source>
        <dbReference type="EMBL" id="KAK1124652.1"/>
    </source>
</evidence>
<dbReference type="InterPro" id="IPR026983">
    <property type="entry name" value="DHC"/>
</dbReference>